<dbReference type="AlphaFoldDB" id="A0A934NPR6"/>
<proteinExistence type="predicted"/>
<sequence>MFYLLIAAAIVVASIVGGLALPAAMTWWISRGMTAAATRALAEDSMNDELVDKAA</sequence>
<keyword evidence="2" id="KW-1185">Reference proteome</keyword>
<evidence type="ECO:0000313" key="2">
    <source>
        <dbReference type="Proteomes" id="UP000655868"/>
    </source>
</evidence>
<dbReference type="RefSeq" id="WP_199703773.1">
    <property type="nucleotide sequence ID" value="NZ_JAEMNV010000003.1"/>
</dbReference>
<organism evidence="1 2">
    <name type="scientific">Antrihabitans stalagmiti</name>
    <dbReference type="NCBI Taxonomy" id="2799499"/>
    <lineage>
        <taxon>Bacteria</taxon>
        <taxon>Bacillati</taxon>
        <taxon>Actinomycetota</taxon>
        <taxon>Actinomycetes</taxon>
        <taxon>Mycobacteriales</taxon>
        <taxon>Nocardiaceae</taxon>
        <taxon>Antrihabitans</taxon>
    </lineage>
</organism>
<dbReference type="EMBL" id="JAEMNV010000003">
    <property type="protein sequence ID" value="MBJ8339055.1"/>
    <property type="molecule type" value="Genomic_DNA"/>
</dbReference>
<evidence type="ECO:0000313" key="1">
    <source>
        <dbReference type="EMBL" id="MBJ8339055.1"/>
    </source>
</evidence>
<accession>A0A934NPR6</accession>
<comment type="caution">
    <text evidence="1">The sequence shown here is derived from an EMBL/GenBank/DDBJ whole genome shotgun (WGS) entry which is preliminary data.</text>
</comment>
<name>A0A934NPR6_9NOCA</name>
<gene>
    <name evidence="1" type="ORF">JGU71_09175</name>
</gene>
<dbReference type="Proteomes" id="UP000655868">
    <property type="component" value="Unassembled WGS sequence"/>
</dbReference>
<reference evidence="1" key="1">
    <citation type="submission" date="2020-12" db="EMBL/GenBank/DDBJ databases">
        <title>Antrihabitans popcorni sp. nov. and Antrihabitans auranticaus sp. nov., isolated from a larva cave.</title>
        <authorList>
            <person name="Lee S.D."/>
            <person name="Kim I.S."/>
        </authorList>
    </citation>
    <scope>NUCLEOTIDE SEQUENCE</scope>
    <source>
        <strain evidence="1">YC3-6</strain>
    </source>
</reference>
<protein>
    <submittedName>
        <fullName evidence="1">Uncharacterized protein</fullName>
    </submittedName>
</protein>